<dbReference type="AlphaFoldDB" id="K6V7L1"/>
<evidence type="ECO:0000256" key="1">
    <source>
        <dbReference type="ARBA" id="ARBA00022448"/>
    </source>
</evidence>
<dbReference type="OrthoDB" id="9802264at2"/>
<dbReference type="Pfam" id="PF00005">
    <property type="entry name" value="ABC_tran"/>
    <property type="match status" value="1"/>
</dbReference>
<sequence>MSRPPDLEIRNAGVVYPTRHGPVSALDDISCSFEAGGSTTAIVGRSGAGKSTLVSVLALMRTPTTGQVFVNGVAVPTGERARTRIRAATIGMVFQSFHLDPAATALQNVLLPWHFNPRLSRRAARAQAVEVFDRLGVAELLHRPVSAMSGGQRQRVAIARAMASQPRVLVADEPTGNLDEETGNAVAADLYALKEIGTTVIVVSHDAAVAAMADRMLHLSRGRLTVAAGGLR</sequence>
<dbReference type="SUPFAM" id="SSF52540">
    <property type="entry name" value="P-loop containing nucleoside triphosphate hydrolases"/>
    <property type="match status" value="1"/>
</dbReference>
<name>K6V7L1_9MICO</name>
<dbReference type="GO" id="GO:0005524">
    <property type="term" value="F:ATP binding"/>
    <property type="evidence" value="ECO:0007669"/>
    <property type="project" value="UniProtKB-KW"/>
</dbReference>
<proteinExistence type="predicted"/>
<dbReference type="EMBL" id="BAGZ01000008">
    <property type="protein sequence ID" value="GAB78218.1"/>
    <property type="molecule type" value="Genomic_DNA"/>
</dbReference>
<evidence type="ECO:0000256" key="3">
    <source>
        <dbReference type="ARBA" id="ARBA00022840"/>
    </source>
</evidence>
<dbReference type="SMART" id="SM00382">
    <property type="entry name" value="AAA"/>
    <property type="match status" value="1"/>
</dbReference>
<keyword evidence="3 5" id="KW-0067">ATP-binding</keyword>
<gene>
    <name evidence="5" type="ORF">AUCHE_08_04640</name>
</gene>
<evidence type="ECO:0000256" key="2">
    <source>
        <dbReference type="ARBA" id="ARBA00022741"/>
    </source>
</evidence>
<dbReference type="InterPro" id="IPR003439">
    <property type="entry name" value="ABC_transporter-like_ATP-bd"/>
</dbReference>
<dbReference type="GO" id="GO:0005886">
    <property type="term" value="C:plasma membrane"/>
    <property type="evidence" value="ECO:0007669"/>
    <property type="project" value="TreeGrafter"/>
</dbReference>
<dbReference type="Gene3D" id="3.40.50.300">
    <property type="entry name" value="P-loop containing nucleotide triphosphate hydrolases"/>
    <property type="match status" value="1"/>
</dbReference>
<feature type="domain" description="ABC transporter" evidence="4">
    <location>
        <begin position="9"/>
        <end position="231"/>
    </location>
</feature>
<accession>K6V7L1</accession>
<comment type="caution">
    <text evidence="5">The sequence shown here is derived from an EMBL/GenBank/DDBJ whole genome shotgun (WGS) entry which is preliminary data.</text>
</comment>
<keyword evidence="2" id="KW-0547">Nucleotide-binding</keyword>
<dbReference type="STRING" id="100225.SAMN05421595_0733"/>
<dbReference type="GO" id="GO:0016887">
    <property type="term" value="F:ATP hydrolysis activity"/>
    <property type="evidence" value="ECO:0007669"/>
    <property type="project" value="InterPro"/>
</dbReference>
<dbReference type="PANTHER" id="PTHR24220">
    <property type="entry name" value="IMPORT ATP-BINDING PROTEIN"/>
    <property type="match status" value="1"/>
</dbReference>
<keyword evidence="1" id="KW-0813">Transport</keyword>
<dbReference type="InterPro" id="IPR015854">
    <property type="entry name" value="ABC_transpr_LolD-like"/>
</dbReference>
<reference evidence="5 6" key="1">
    <citation type="submission" date="2012-08" db="EMBL/GenBank/DDBJ databases">
        <title>Whole genome shotgun sequence of Austwickia chelonae NBRC 105200.</title>
        <authorList>
            <person name="Yoshida I."/>
            <person name="Hosoyama A."/>
            <person name="Tsuchikane K."/>
            <person name="Katsumata H."/>
            <person name="Ando Y."/>
            <person name="Ohji S."/>
            <person name="Hamada M."/>
            <person name="Tamura T."/>
            <person name="Yamazoe A."/>
            <person name="Yamazaki S."/>
            <person name="Fujita N."/>
        </authorList>
    </citation>
    <scope>NUCLEOTIDE SEQUENCE [LARGE SCALE GENOMIC DNA]</scope>
    <source>
        <strain evidence="5 6">NBRC 105200</strain>
    </source>
</reference>
<dbReference type="InterPro" id="IPR027417">
    <property type="entry name" value="P-loop_NTPase"/>
</dbReference>
<dbReference type="CDD" id="cd03255">
    <property type="entry name" value="ABC_MJ0796_LolCDE_FtsE"/>
    <property type="match status" value="1"/>
</dbReference>
<dbReference type="RefSeq" id="WP_006502973.1">
    <property type="nucleotide sequence ID" value="NZ_BAGZ01000008.1"/>
</dbReference>
<evidence type="ECO:0000313" key="5">
    <source>
        <dbReference type="EMBL" id="GAB78218.1"/>
    </source>
</evidence>
<evidence type="ECO:0000313" key="6">
    <source>
        <dbReference type="Proteomes" id="UP000008495"/>
    </source>
</evidence>
<dbReference type="InterPro" id="IPR017871">
    <property type="entry name" value="ABC_transporter-like_CS"/>
</dbReference>
<dbReference type="InterPro" id="IPR003593">
    <property type="entry name" value="AAA+_ATPase"/>
</dbReference>
<dbReference type="eggNOG" id="COG1136">
    <property type="taxonomic scope" value="Bacteria"/>
</dbReference>
<dbReference type="PROSITE" id="PS50893">
    <property type="entry name" value="ABC_TRANSPORTER_2"/>
    <property type="match status" value="1"/>
</dbReference>
<protein>
    <submittedName>
        <fullName evidence="5">Putative ABC transporter ATP-binding protein</fullName>
    </submittedName>
</protein>
<evidence type="ECO:0000259" key="4">
    <source>
        <dbReference type="PROSITE" id="PS50893"/>
    </source>
</evidence>
<dbReference type="GO" id="GO:0022857">
    <property type="term" value="F:transmembrane transporter activity"/>
    <property type="evidence" value="ECO:0007669"/>
    <property type="project" value="TreeGrafter"/>
</dbReference>
<dbReference type="PROSITE" id="PS00211">
    <property type="entry name" value="ABC_TRANSPORTER_1"/>
    <property type="match status" value="1"/>
</dbReference>
<dbReference type="Proteomes" id="UP000008495">
    <property type="component" value="Unassembled WGS sequence"/>
</dbReference>
<dbReference type="InterPro" id="IPR017911">
    <property type="entry name" value="MacB-like_ATP-bd"/>
</dbReference>
<keyword evidence="6" id="KW-1185">Reference proteome</keyword>
<organism evidence="5 6">
    <name type="scientific">Austwickia chelonae NBRC 105200</name>
    <dbReference type="NCBI Taxonomy" id="1184607"/>
    <lineage>
        <taxon>Bacteria</taxon>
        <taxon>Bacillati</taxon>
        <taxon>Actinomycetota</taxon>
        <taxon>Actinomycetes</taxon>
        <taxon>Micrococcales</taxon>
        <taxon>Dermatophilaceae</taxon>
        <taxon>Austwickia</taxon>
    </lineage>
</organism>